<dbReference type="InterPro" id="IPR001881">
    <property type="entry name" value="EGF-like_Ca-bd_dom"/>
</dbReference>
<evidence type="ECO:0000256" key="11">
    <source>
        <dbReference type="ARBA" id="ARBA00023180"/>
    </source>
</evidence>
<feature type="domain" description="EGF-like" evidence="16">
    <location>
        <begin position="83"/>
        <end position="127"/>
    </location>
</feature>
<keyword evidence="10 13" id="KW-1015">Disulfide bond</keyword>
<dbReference type="EMBL" id="OZ035844">
    <property type="protein sequence ID" value="CAL1597981.1"/>
    <property type="molecule type" value="Genomic_DNA"/>
</dbReference>
<dbReference type="PANTHER" id="PTHR24278">
    <property type="entry name" value="COAGULATION FACTOR"/>
    <property type="match status" value="1"/>
</dbReference>
<dbReference type="PROSITE" id="PS50026">
    <property type="entry name" value="EGF_3"/>
    <property type="match status" value="2"/>
</dbReference>
<feature type="domain" description="Peptidase S1" evidence="17">
    <location>
        <begin position="206"/>
        <end position="475"/>
    </location>
</feature>
<comment type="similarity">
    <text evidence="12">Belongs to the peptidase S1 family. CLIP subfamily.</text>
</comment>
<dbReference type="FunFam" id="2.40.10.10:FF:000002">
    <property type="entry name" value="Transmembrane protease serine"/>
    <property type="match status" value="1"/>
</dbReference>
<dbReference type="SMART" id="SM00069">
    <property type="entry name" value="GLA"/>
    <property type="match status" value="2"/>
</dbReference>
<evidence type="ECO:0000256" key="2">
    <source>
        <dbReference type="ARBA" id="ARBA00022525"/>
    </source>
</evidence>
<feature type="domain" description="Peptidase S1" evidence="17">
    <location>
        <begin position="632"/>
        <end position="872"/>
    </location>
</feature>
<keyword evidence="7 14" id="KW-0378">Hydrolase</keyword>
<dbReference type="InterPro" id="IPR035972">
    <property type="entry name" value="GLA-like_dom_SF"/>
</dbReference>
<dbReference type="InterPro" id="IPR050442">
    <property type="entry name" value="Peptidase_S1_coag_factors"/>
</dbReference>
<evidence type="ECO:0000256" key="12">
    <source>
        <dbReference type="ARBA" id="ARBA00024195"/>
    </source>
</evidence>
<dbReference type="PRINTS" id="PR00722">
    <property type="entry name" value="CHYMOTRYPSIN"/>
</dbReference>
<dbReference type="SMART" id="SM00020">
    <property type="entry name" value="Tryp_SPc"/>
    <property type="match status" value="2"/>
</dbReference>
<reference evidence="19 20" key="1">
    <citation type="submission" date="2024-04" db="EMBL/GenBank/DDBJ databases">
        <authorList>
            <person name="Waldvogel A.-M."/>
            <person name="Schoenle A."/>
        </authorList>
    </citation>
    <scope>NUCLEOTIDE SEQUENCE [LARGE SCALE GENOMIC DNA]</scope>
</reference>
<dbReference type="FunFam" id="2.40.10.10:FF:000068">
    <property type="entry name" value="transmembrane protease serine 2"/>
    <property type="match status" value="1"/>
</dbReference>
<dbReference type="SUPFAM" id="SSF57630">
    <property type="entry name" value="GLA-domain"/>
    <property type="match status" value="2"/>
</dbReference>
<keyword evidence="6" id="KW-0677">Repeat</keyword>
<dbReference type="CDD" id="cd00190">
    <property type="entry name" value="Tryp_SPc"/>
    <property type="match status" value="2"/>
</dbReference>
<keyword evidence="2" id="KW-0964">Secreted</keyword>
<evidence type="ECO:0000259" key="18">
    <source>
        <dbReference type="PROSITE" id="PS50998"/>
    </source>
</evidence>
<feature type="domain" description="Gla" evidence="18">
    <location>
        <begin position="37"/>
        <end position="83"/>
    </location>
</feature>
<dbReference type="FunFam" id="2.40.10.10:FF:000013">
    <property type="entry name" value="Coagulation factor X"/>
    <property type="match status" value="1"/>
</dbReference>
<dbReference type="GO" id="GO:0006508">
    <property type="term" value="P:proteolysis"/>
    <property type="evidence" value="ECO:0007669"/>
    <property type="project" value="UniProtKB-KW"/>
</dbReference>
<evidence type="ECO:0000256" key="7">
    <source>
        <dbReference type="ARBA" id="ARBA00022801"/>
    </source>
</evidence>
<dbReference type="FunFam" id="4.10.740.10:FF:000001">
    <property type="entry name" value="vitamin K-dependent protein S"/>
    <property type="match status" value="2"/>
</dbReference>
<evidence type="ECO:0000256" key="3">
    <source>
        <dbReference type="ARBA" id="ARBA00022670"/>
    </source>
</evidence>
<feature type="chain" id="PRO_5043326612" description="Coagulation factor VII" evidence="15">
    <location>
        <begin position="22"/>
        <end position="878"/>
    </location>
</feature>
<keyword evidence="20" id="KW-1185">Reference proteome</keyword>
<keyword evidence="9" id="KW-0865">Zymogen</keyword>
<dbReference type="Pfam" id="PF00008">
    <property type="entry name" value="EGF"/>
    <property type="match status" value="2"/>
</dbReference>
<dbReference type="PROSITE" id="PS50998">
    <property type="entry name" value="GLA_2"/>
    <property type="match status" value="2"/>
</dbReference>
<dbReference type="InterPro" id="IPR000742">
    <property type="entry name" value="EGF"/>
</dbReference>
<dbReference type="AlphaFoldDB" id="A0AAV2L910"/>
<evidence type="ECO:0000313" key="20">
    <source>
        <dbReference type="Proteomes" id="UP001497482"/>
    </source>
</evidence>
<name>A0AAV2L910_KNICA</name>
<dbReference type="GO" id="GO:0004252">
    <property type="term" value="F:serine-type endopeptidase activity"/>
    <property type="evidence" value="ECO:0007669"/>
    <property type="project" value="InterPro"/>
</dbReference>
<dbReference type="PROSITE" id="PS01186">
    <property type="entry name" value="EGF_2"/>
    <property type="match status" value="1"/>
</dbReference>
<keyword evidence="13" id="KW-0245">EGF-like domain</keyword>
<dbReference type="Pfam" id="PF00594">
    <property type="entry name" value="Gla"/>
    <property type="match status" value="2"/>
</dbReference>
<evidence type="ECO:0000259" key="16">
    <source>
        <dbReference type="PROSITE" id="PS50026"/>
    </source>
</evidence>
<keyword evidence="14" id="KW-0720">Serine protease</keyword>
<evidence type="ECO:0000256" key="4">
    <source>
        <dbReference type="ARBA" id="ARBA00022685"/>
    </source>
</evidence>
<dbReference type="PROSITE" id="PS00022">
    <property type="entry name" value="EGF_1"/>
    <property type="match status" value="2"/>
</dbReference>
<evidence type="ECO:0000256" key="1">
    <source>
        <dbReference type="ARBA" id="ARBA00004613"/>
    </source>
</evidence>
<dbReference type="FunFam" id="2.10.25.10:FF:000404">
    <property type="entry name" value="Weary, isoform B"/>
    <property type="match status" value="1"/>
</dbReference>
<feature type="domain" description="EGF-like" evidence="16">
    <location>
        <begin position="527"/>
        <end position="563"/>
    </location>
</feature>
<dbReference type="SUPFAM" id="SSF50494">
    <property type="entry name" value="Trypsin-like serine proteases"/>
    <property type="match status" value="2"/>
</dbReference>
<evidence type="ECO:0000256" key="8">
    <source>
        <dbReference type="ARBA" id="ARBA00022837"/>
    </source>
</evidence>
<keyword evidence="8" id="KW-0106">Calcium</keyword>
<evidence type="ECO:0000256" key="6">
    <source>
        <dbReference type="ARBA" id="ARBA00022737"/>
    </source>
</evidence>
<proteinExistence type="inferred from homology"/>
<evidence type="ECO:0008006" key="21">
    <source>
        <dbReference type="Google" id="ProtNLM"/>
    </source>
</evidence>
<dbReference type="InterPro" id="IPR033116">
    <property type="entry name" value="TRYPSIN_SER"/>
</dbReference>
<dbReference type="GO" id="GO:0005615">
    <property type="term" value="C:extracellular space"/>
    <property type="evidence" value="ECO:0007669"/>
    <property type="project" value="TreeGrafter"/>
</dbReference>
<evidence type="ECO:0000256" key="9">
    <source>
        <dbReference type="ARBA" id="ARBA00023145"/>
    </source>
</evidence>
<dbReference type="SMART" id="SM00179">
    <property type="entry name" value="EGF_CA"/>
    <property type="match status" value="2"/>
</dbReference>
<dbReference type="InterPro" id="IPR000294">
    <property type="entry name" value="GLA_domain"/>
</dbReference>
<evidence type="ECO:0000256" key="5">
    <source>
        <dbReference type="ARBA" id="ARBA00022729"/>
    </source>
</evidence>
<dbReference type="SUPFAM" id="SSF57196">
    <property type="entry name" value="EGF/Laminin"/>
    <property type="match status" value="2"/>
</dbReference>
<keyword evidence="11" id="KW-0325">Glycoprotein</keyword>
<accession>A0AAV2L910</accession>
<comment type="caution">
    <text evidence="13">Lacks conserved residue(s) required for the propagation of feature annotation.</text>
</comment>
<sequence>MDLVLLFLLGLCGLAPVLVQSKAVFLDEERAHKVLRHNSGWFEELQRGDLRRECVEEICSYEEAREVFEHTEITNEFWKTYRVQDHCSSGPCLNGGTCVDLGPDQTPDQGSSFTCLCPPGSSGHTCQLDDQAARRRCLVDNGGCAHFCEEAGLPVGAGSRCSCALGYQLDQDQTSCTSVGPIGCGTVPVLQNRTGPGPGLDPRGRIVGGDECPRGECPWTVLLRSQGRPFCGAVFLSPDWVLTAAHCLEDTDRRHLEAVAGEHDVQEWEGSEQVVSVAEVHVHAHYDPLTVDNDIALLRVTPPLSVTSHAVPACLPTRAHVHTQVYAKSAHVVSGWGRVHEAGPASSILKRLTVPLVRSELCQIQSGLSLSGNMLCAGWAGGGQDSCKGDSGGPLVTQTSGTWFLTGIVSWGKGCARPGQYGSQFRRQIINMSPAEKVRLLQGLRPGLVLVFVLVSLGSICNAAVFLDPAEASVLLRSRRANSGFLEELKQGNLERECVEEICDYEEAREVFEDDTKTREFWKTYNRADPCTISPCQNNGTCVLQGASYSCVCPEGYEGRQCQTIFEESLKCLFQNGRCEHFCDGSRAKRVCSCSEGYQLGEDHRSCVATVQFPCGQLVPDQNQTLGSQTRLVGANTCPRGACPWQVLLELDHAPHCGGVLIRPDWVLTAAHCVFELRAQNLTVAAGLLDLQSSNSVQRVSVRFVVLAPDYSWVSGHRDLALVQLEQAMVLGPDVVPVCVPDLDLMERELLQTRYHTVSGWGQRTRGGNDYDSHNAPGGTQLRKMEVPIIQRPLCEQKSGLNLTDHMICAGYMSGRQDSCRGDDGSPLVTEFGSTHFLLGVAAWGRGCAEPGFYGVYTNVGHFSQWIHNTITTAASPQ</sequence>
<evidence type="ECO:0000256" key="10">
    <source>
        <dbReference type="ARBA" id="ARBA00023157"/>
    </source>
</evidence>
<evidence type="ECO:0000313" key="19">
    <source>
        <dbReference type="EMBL" id="CAL1597981.1"/>
    </source>
</evidence>
<dbReference type="PROSITE" id="PS50240">
    <property type="entry name" value="TRYPSIN_DOM"/>
    <property type="match status" value="2"/>
</dbReference>
<dbReference type="CDD" id="cd00054">
    <property type="entry name" value="EGF_CA"/>
    <property type="match status" value="2"/>
</dbReference>
<dbReference type="PROSITE" id="PS00134">
    <property type="entry name" value="TRYPSIN_HIS"/>
    <property type="match status" value="2"/>
</dbReference>
<dbReference type="SMART" id="SM00181">
    <property type="entry name" value="EGF"/>
    <property type="match status" value="4"/>
</dbReference>
<feature type="disulfide bond" evidence="13">
    <location>
        <begin position="117"/>
        <end position="126"/>
    </location>
</feature>
<evidence type="ECO:0000256" key="15">
    <source>
        <dbReference type="SAM" id="SignalP"/>
    </source>
</evidence>
<dbReference type="Gene3D" id="2.40.10.10">
    <property type="entry name" value="Trypsin-like serine proteases"/>
    <property type="match status" value="4"/>
</dbReference>
<comment type="subcellular location">
    <subcellularLocation>
        <location evidence="1">Secreted</location>
    </subcellularLocation>
</comment>
<protein>
    <recommendedName>
        <fullName evidence="21">Coagulation factor VII</fullName>
    </recommendedName>
</protein>
<dbReference type="InterPro" id="IPR017857">
    <property type="entry name" value="Coagulation_fac-like_Gla_dom"/>
</dbReference>
<dbReference type="PROSITE" id="PS00135">
    <property type="entry name" value="TRYPSIN_SER"/>
    <property type="match status" value="1"/>
</dbReference>
<dbReference type="InterPro" id="IPR001314">
    <property type="entry name" value="Peptidase_S1A"/>
</dbReference>
<dbReference type="Pfam" id="PF00089">
    <property type="entry name" value="Trypsin"/>
    <property type="match status" value="2"/>
</dbReference>
<keyword evidence="4" id="KW-0165">Cleavage on pair of basic residues</keyword>
<dbReference type="Gene3D" id="4.10.740.10">
    <property type="entry name" value="Coagulation Factor IX"/>
    <property type="match status" value="2"/>
</dbReference>
<dbReference type="PRINTS" id="PR00001">
    <property type="entry name" value="GLABLOOD"/>
</dbReference>
<dbReference type="GO" id="GO:0005509">
    <property type="term" value="F:calcium ion binding"/>
    <property type="evidence" value="ECO:0007669"/>
    <property type="project" value="InterPro"/>
</dbReference>
<dbReference type="PROSITE" id="PS00011">
    <property type="entry name" value="GLA_1"/>
    <property type="match status" value="2"/>
</dbReference>
<dbReference type="InterPro" id="IPR018114">
    <property type="entry name" value="TRYPSIN_HIS"/>
</dbReference>
<dbReference type="InterPro" id="IPR001254">
    <property type="entry name" value="Trypsin_dom"/>
</dbReference>
<organism evidence="19 20">
    <name type="scientific">Knipowitschia caucasica</name>
    <name type="common">Caucasian dwarf goby</name>
    <name type="synonym">Pomatoschistus caucasicus</name>
    <dbReference type="NCBI Taxonomy" id="637954"/>
    <lineage>
        <taxon>Eukaryota</taxon>
        <taxon>Metazoa</taxon>
        <taxon>Chordata</taxon>
        <taxon>Craniata</taxon>
        <taxon>Vertebrata</taxon>
        <taxon>Euteleostomi</taxon>
        <taxon>Actinopterygii</taxon>
        <taxon>Neopterygii</taxon>
        <taxon>Teleostei</taxon>
        <taxon>Neoteleostei</taxon>
        <taxon>Acanthomorphata</taxon>
        <taxon>Gobiaria</taxon>
        <taxon>Gobiiformes</taxon>
        <taxon>Gobioidei</taxon>
        <taxon>Gobiidae</taxon>
        <taxon>Gobiinae</taxon>
        <taxon>Knipowitschia</taxon>
    </lineage>
</organism>
<gene>
    <name evidence="19" type="ORF">KC01_LOCUS26442</name>
</gene>
<keyword evidence="5 15" id="KW-0732">Signal</keyword>
<dbReference type="InterPro" id="IPR043504">
    <property type="entry name" value="Peptidase_S1_PA_chymotrypsin"/>
</dbReference>
<dbReference type="PANTHER" id="PTHR24278:SF26">
    <property type="entry name" value="COAGULATION FACTOR VII"/>
    <property type="match status" value="1"/>
</dbReference>
<dbReference type="Proteomes" id="UP001497482">
    <property type="component" value="Chromosome 22"/>
</dbReference>
<keyword evidence="3 14" id="KW-0645">Protease</keyword>
<dbReference type="InterPro" id="IPR009003">
    <property type="entry name" value="Peptidase_S1_PA"/>
</dbReference>
<evidence type="ECO:0000256" key="14">
    <source>
        <dbReference type="RuleBase" id="RU363034"/>
    </source>
</evidence>
<evidence type="ECO:0000256" key="13">
    <source>
        <dbReference type="PROSITE-ProRule" id="PRU00076"/>
    </source>
</evidence>
<feature type="signal peptide" evidence="15">
    <location>
        <begin position="1"/>
        <end position="21"/>
    </location>
</feature>
<dbReference type="Pfam" id="PF14670">
    <property type="entry name" value="FXa_inhibition"/>
    <property type="match status" value="2"/>
</dbReference>
<evidence type="ECO:0000259" key="17">
    <source>
        <dbReference type="PROSITE" id="PS50240"/>
    </source>
</evidence>
<feature type="disulfide bond" evidence="13">
    <location>
        <begin position="553"/>
        <end position="562"/>
    </location>
</feature>
<dbReference type="Gene3D" id="2.10.25.10">
    <property type="entry name" value="Laminin"/>
    <property type="match status" value="4"/>
</dbReference>
<feature type="domain" description="Gla" evidence="18">
    <location>
        <begin position="481"/>
        <end position="527"/>
    </location>
</feature>